<reference evidence="2 3" key="1">
    <citation type="submission" date="2022-07" db="EMBL/GenBank/DDBJ databases">
        <title>Pseudidiomarina sp. nov, a marine bacterium isolated from Pacific Ocean.</title>
        <authorList>
            <person name="Wang Y."/>
        </authorList>
    </citation>
    <scope>NUCLEOTIDE SEQUENCE [LARGE SCALE GENOMIC DNA]</scope>
    <source>
        <strain evidence="2 3">GXY010</strain>
    </source>
</reference>
<gene>
    <name evidence="2" type="ORF">NOG12_12275</name>
</gene>
<feature type="transmembrane region" description="Helical" evidence="1">
    <location>
        <begin position="7"/>
        <end position="26"/>
    </location>
</feature>
<keyword evidence="3" id="KW-1185">Reference proteome</keyword>
<keyword evidence="1" id="KW-0812">Transmembrane</keyword>
<name>A0ABU3KZQ3_9GAMM</name>
<dbReference type="Proteomes" id="UP001305027">
    <property type="component" value="Unassembled WGS sequence"/>
</dbReference>
<sequence>MSKYFRITILITAVLYTAFFFMPYLWQHIYTEEVVYILAASGTGGMLEPTNPFPYIYSVLYVLSLIGLYTYKKLAKWLFFIIIIFNLLIGPYLLGFSVSIYLDMSIGYLLSLFEGALMLMLFSKEVNSKLK</sequence>
<feature type="transmembrane region" description="Helical" evidence="1">
    <location>
        <begin position="106"/>
        <end position="123"/>
    </location>
</feature>
<comment type="caution">
    <text evidence="2">The sequence shown here is derived from an EMBL/GenBank/DDBJ whole genome shotgun (WGS) entry which is preliminary data.</text>
</comment>
<proteinExistence type="predicted"/>
<evidence type="ECO:0000256" key="1">
    <source>
        <dbReference type="SAM" id="Phobius"/>
    </source>
</evidence>
<protein>
    <submittedName>
        <fullName evidence="2">Uncharacterized protein</fullName>
    </submittedName>
</protein>
<feature type="transmembrane region" description="Helical" evidence="1">
    <location>
        <begin position="78"/>
        <end position="100"/>
    </location>
</feature>
<accession>A0ABU3KZQ3</accession>
<organism evidence="2 3">
    <name type="scientific">Pseudidiomarina fusca</name>
    <dbReference type="NCBI Taxonomy" id="2965078"/>
    <lineage>
        <taxon>Bacteria</taxon>
        <taxon>Pseudomonadati</taxon>
        <taxon>Pseudomonadota</taxon>
        <taxon>Gammaproteobacteria</taxon>
        <taxon>Alteromonadales</taxon>
        <taxon>Idiomarinaceae</taxon>
        <taxon>Pseudidiomarina</taxon>
    </lineage>
</organism>
<dbReference type="EMBL" id="JANFPJ010000043">
    <property type="protein sequence ID" value="MDT7526849.1"/>
    <property type="molecule type" value="Genomic_DNA"/>
</dbReference>
<dbReference type="RefSeq" id="WP_313933401.1">
    <property type="nucleotide sequence ID" value="NZ_JANFPJ010000043.1"/>
</dbReference>
<keyword evidence="1" id="KW-1133">Transmembrane helix</keyword>
<evidence type="ECO:0000313" key="2">
    <source>
        <dbReference type="EMBL" id="MDT7526849.1"/>
    </source>
</evidence>
<keyword evidence="1" id="KW-0472">Membrane</keyword>
<feature type="transmembrane region" description="Helical" evidence="1">
    <location>
        <begin position="53"/>
        <end position="71"/>
    </location>
</feature>
<evidence type="ECO:0000313" key="3">
    <source>
        <dbReference type="Proteomes" id="UP001305027"/>
    </source>
</evidence>